<dbReference type="InterPro" id="IPR036412">
    <property type="entry name" value="HAD-like_sf"/>
</dbReference>
<gene>
    <name evidence="3" type="ORF">HOP40_21150</name>
</gene>
<dbReference type="InterPro" id="IPR006439">
    <property type="entry name" value="HAD-SF_hydro_IA"/>
</dbReference>
<evidence type="ECO:0000313" key="4">
    <source>
        <dbReference type="Proteomes" id="UP000505377"/>
    </source>
</evidence>
<keyword evidence="2" id="KW-0378">Hydrolase</keyword>
<evidence type="ECO:0000256" key="2">
    <source>
        <dbReference type="ARBA" id="ARBA00022801"/>
    </source>
</evidence>
<sequence length="223" mass="23532">MTPPPVIVFDVNETLSDMAPLARRFTDLGAPAHLAPLWFASVLRDAFALTAAGASERFAVIADAQVRTVLHDVAVDRDPDAAVAHVLEGFAALDVHADVVDGVRALRAAGFRLATLSNGATEVAETLLSRAGIREHFDRVLSVEDAGVWKPAPGSYAYAARELGVDRSELVLVAVHPWDVDGAARAGCGSAYLDRTARPYPAHLRRPDHVVTSVGALAGALAD</sequence>
<dbReference type="AlphaFoldDB" id="A0A6M6JL38"/>
<evidence type="ECO:0000256" key="1">
    <source>
        <dbReference type="ARBA" id="ARBA00008106"/>
    </source>
</evidence>
<dbReference type="NCBIfam" id="TIGR01493">
    <property type="entry name" value="HAD-SF-IA-v2"/>
    <property type="match status" value="1"/>
</dbReference>
<dbReference type="SUPFAM" id="SSF56784">
    <property type="entry name" value="HAD-like"/>
    <property type="match status" value="1"/>
</dbReference>
<dbReference type="RefSeq" id="WP_172161212.1">
    <property type="nucleotide sequence ID" value="NZ_CP053564.1"/>
</dbReference>
<dbReference type="NCBIfam" id="TIGR01428">
    <property type="entry name" value="HAD_type_II"/>
    <property type="match status" value="1"/>
</dbReference>
<dbReference type="InterPro" id="IPR051540">
    <property type="entry name" value="S-2-haloacid_dehalogenase"/>
</dbReference>
<dbReference type="KEGG" id="pbro:HOP40_21150"/>
<accession>A0A6M6JL38</accession>
<dbReference type="SFLD" id="SFLDS00003">
    <property type="entry name" value="Haloacid_Dehalogenase"/>
    <property type="match status" value="1"/>
</dbReference>
<dbReference type="InterPro" id="IPR006328">
    <property type="entry name" value="2-HAD"/>
</dbReference>
<dbReference type="PRINTS" id="PR00413">
    <property type="entry name" value="HADHALOGNASE"/>
</dbReference>
<dbReference type="InterPro" id="IPR023198">
    <property type="entry name" value="PGP-like_dom2"/>
</dbReference>
<comment type="similarity">
    <text evidence="1">Belongs to the HAD-like hydrolase superfamily. S-2-haloalkanoic acid dehalogenase family.</text>
</comment>
<dbReference type="PANTHER" id="PTHR43316:SF3">
    <property type="entry name" value="HALOACID DEHALOGENASE, TYPE II (AFU_ORTHOLOGUE AFUA_2G07750)-RELATED"/>
    <property type="match status" value="1"/>
</dbReference>
<proteinExistence type="inferred from homology"/>
<dbReference type="Gene3D" id="1.10.150.240">
    <property type="entry name" value="Putative phosphatase, domain 2"/>
    <property type="match status" value="1"/>
</dbReference>
<dbReference type="Proteomes" id="UP000505377">
    <property type="component" value="Chromosome"/>
</dbReference>
<dbReference type="Gene3D" id="3.40.50.1000">
    <property type="entry name" value="HAD superfamily/HAD-like"/>
    <property type="match status" value="1"/>
</dbReference>
<dbReference type="PANTHER" id="PTHR43316">
    <property type="entry name" value="HYDROLASE, HALOACID DELAHOGENASE-RELATED"/>
    <property type="match status" value="1"/>
</dbReference>
<evidence type="ECO:0000313" key="3">
    <source>
        <dbReference type="EMBL" id="QJY47995.1"/>
    </source>
</evidence>
<dbReference type="InterPro" id="IPR023214">
    <property type="entry name" value="HAD_sf"/>
</dbReference>
<reference evidence="3 4" key="1">
    <citation type="submission" date="2020-05" db="EMBL/GenBank/DDBJ databases">
        <authorList>
            <person name="Mo P."/>
        </authorList>
    </citation>
    <scope>NUCLEOTIDE SEQUENCE [LARGE SCALE GENOMIC DNA]</scope>
    <source>
        <strain evidence="3 4">Gen01</strain>
    </source>
</reference>
<keyword evidence="4" id="KW-1185">Reference proteome</keyword>
<dbReference type="EMBL" id="CP053564">
    <property type="protein sequence ID" value="QJY47995.1"/>
    <property type="molecule type" value="Genomic_DNA"/>
</dbReference>
<protein>
    <submittedName>
        <fullName evidence="3">Haloacid dehalogenase type II</fullName>
    </submittedName>
</protein>
<dbReference type="SFLD" id="SFLDG01129">
    <property type="entry name" value="C1.5:_HAD__Beta-PGM__Phosphata"/>
    <property type="match status" value="1"/>
</dbReference>
<organism evidence="3 4">
    <name type="scientific">Pseudonocardia broussonetiae</name>
    <dbReference type="NCBI Taxonomy" id="2736640"/>
    <lineage>
        <taxon>Bacteria</taxon>
        <taxon>Bacillati</taxon>
        <taxon>Actinomycetota</taxon>
        <taxon>Actinomycetes</taxon>
        <taxon>Pseudonocardiales</taxon>
        <taxon>Pseudonocardiaceae</taxon>
        <taxon>Pseudonocardia</taxon>
    </lineage>
</organism>
<name>A0A6M6JL38_9PSEU</name>
<dbReference type="CDD" id="cd02588">
    <property type="entry name" value="HAD_L2-DEX"/>
    <property type="match status" value="1"/>
</dbReference>
<dbReference type="Pfam" id="PF00702">
    <property type="entry name" value="Hydrolase"/>
    <property type="match status" value="1"/>
</dbReference>
<dbReference type="GO" id="GO:0019120">
    <property type="term" value="F:hydrolase activity, acting on acid halide bonds, in C-halide compounds"/>
    <property type="evidence" value="ECO:0007669"/>
    <property type="project" value="InterPro"/>
</dbReference>